<sequence>MTDVEGILCITCKSTFGTWGHSKHHQRYCDLVVSKDAGCFTCTWVWSTHPPRPTEGNSAEDAGERFTVTCLLRSNFGAYHVTFGVTCSWAAPYEISVQLSNRDEYEGIPHHRQPIPIHRNDILARPWSRLDPYIGSSQSLETIQSWISTCKEQNYCKFPYTAQSYFPARAIDVQETSSGMVFLRDRDEVISRYGTSEEGSCRHDTPEVQQYPDYWTLSHRWGDPNRTTQLSKETEHQLRGGISPDSLSPTFRDAVLLVHRLGYKYLWIDSLCIFQDSENDWQREANTMVDVYRHSFCNISAISSSVDPSLGLFRYRTDNARFLYPFITDIGLPKPHSSELKYGPWIAWNGSTWFDEIERAPLHTRGWVVQERFLSDRTIHFTRNQMYWECVGGTYCEADLMIGLANYMNPHWNSYARRKSKFGYKATRRVFAQAQATQTFRLKEYNWLTILSTYLSSTLTKDSDRLIAMSGIAKSFQELNGDAYLAGLWKRDIRYGLLWKTKATGGIQVRCNASYAPSWSWASVAAMGTGTSVELCVHGWDENVNPAVKPLMRLIDERIVAEPPDGDTTGLLRSAELDIECRFFYFRWLKQSGSLEIYTDEARTQCYGRFKSPLTIPCVYFDMSDRVEEFAKAEVVEGTCMPICKVDAEDMLGFYALILESPGDDKFQRTGILQYMFDTLGSYKLEDLPDHLKAWWNEWDIDNWPGLSRITLI</sequence>
<dbReference type="Proteomes" id="UP001497700">
    <property type="component" value="Unassembled WGS sequence"/>
</dbReference>
<protein>
    <submittedName>
        <fullName evidence="1">HET-domain-containing protein</fullName>
    </submittedName>
</protein>
<evidence type="ECO:0000313" key="1">
    <source>
        <dbReference type="EMBL" id="KAI4866758.1"/>
    </source>
</evidence>
<comment type="caution">
    <text evidence="1">The sequence shown here is derived from an EMBL/GenBank/DDBJ whole genome shotgun (WGS) entry which is preliminary data.</text>
</comment>
<evidence type="ECO:0000313" key="2">
    <source>
        <dbReference type="Proteomes" id="UP001497700"/>
    </source>
</evidence>
<keyword evidence="2" id="KW-1185">Reference proteome</keyword>
<accession>A0ACB9Z696</accession>
<dbReference type="EMBL" id="MU393455">
    <property type="protein sequence ID" value="KAI4866758.1"/>
    <property type="molecule type" value="Genomic_DNA"/>
</dbReference>
<organism evidence="1 2">
    <name type="scientific">Hypoxylon rubiginosum</name>
    <dbReference type="NCBI Taxonomy" id="110542"/>
    <lineage>
        <taxon>Eukaryota</taxon>
        <taxon>Fungi</taxon>
        <taxon>Dikarya</taxon>
        <taxon>Ascomycota</taxon>
        <taxon>Pezizomycotina</taxon>
        <taxon>Sordariomycetes</taxon>
        <taxon>Xylariomycetidae</taxon>
        <taxon>Xylariales</taxon>
        <taxon>Hypoxylaceae</taxon>
        <taxon>Hypoxylon</taxon>
    </lineage>
</organism>
<proteinExistence type="predicted"/>
<name>A0ACB9Z696_9PEZI</name>
<gene>
    <name evidence="1" type="ORF">F4820DRAFT_242044</name>
</gene>
<reference evidence="1 2" key="1">
    <citation type="journal article" date="2022" name="New Phytol.">
        <title>Ecological generalism drives hyperdiversity of secondary metabolite gene clusters in xylarialean endophytes.</title>
        <authorList>
            <person name="Franco M.E.E."/>
            <person name="Wisecaver J.H."/>
            <person name="Arnold A.E."/>
            <person name="Ju Y.M."/>
            <person name="Slot J.C."/>
            <person name="Ahrendt S."/>
            <person name="Moore L.P."/>
            <person name="Eastman K.E."/>
            <person name="Scott K."/>
            <person name="Konkel Z."/>
            <person name="Mondo S.J."/>
            <person name="Kuo A."/>
            <person name="Hayes R.D."/>
            <person name="Haridas S."/>
            <person name="Andreopoulos B."/>
            <person name="Riley R."/>
            <person name="LaButti K."/>
            <person name="Pangilinan J."/>
            <person name="Lipzen A."/>
            <person name="Amirebrahimi M."/>
            <person name="Yan J."/>
            <person name="Adam C."/>
            <person name="Keymanesh K."/>
            <person name="Ng V."/>
            <person name="Louie K."/>
            <person name="Northen T."/>
            <person name="Drula E."/>
            <person name="Henrissat B."/>
            <person name="Hsieh H.M."/>
            <person name="Youens-Clark K."/>
            <person name="Lutzoni F."/>
            <person name="Miadlikowska J."/>
            <person name="Eastwood D.C."/>
            <person name="Hamelin R.C."/>
            <person name="Grigoriev I.V."/>
            <person name="U'Ren J.M."/>
        </authorList>
    </citation>
    <scope>NUCLEOTIDE SEQUENCE [LARGE SCALE GENOMIC DNA]</scope>
    <source>
        <strain evidence="1 2">CBS 119005</strain>
    </source>
</reference>